<feature type="domain" description="EF-hand" evidence="7">
    <location>
        <begin position="130"/>
        <end position="165"/>
    </location>
</feature>
<dbReference type="CDD" id="cd00051">
    <property type="entry name" value="EFh"/>
    <property type="match status" value="1"/>
</dbReference>
<dbReference type="GO" id="GO:0098797">
    <property type="term" value="C:plasma membrane protein complex"/>
    <property type="evidence" value="ECO:0000318"/>
    <property type="project" value="GO_Central"/>
</dbReference>
<feature type="domain" description="EF-hand" evidence="7">
    <location>
        <begin position="94"/>
        <end position="129"/>
    </location>
</feature>
<dbReference type="InParanoid" id="A0A7M7PIG3"/>
<keyword evidence="4" id="KW-0106">Calcium</keyword>
<evidence type="ECO:0000256" key="3">
    <source>
        <dbReference type="ARBA" id="ARBA00022737"/>
    </source>
</evidence>
<dbReference type="GO" id="GO:0005509">
    <property type="term" value="F:calcium ion binding"/>
    <property type="evidence" value="ECO:0007669"/>
    <property type="project" value="InterPro"/>
</dbReference>
<dbReference type="OMA" id="KTIDKYW"/>
<dbReference type="FunFam" id="1.10.238.10:FF:000001">
    <property type="entry name" value="Calmodulin 1"/>
    <property type="match status" value="1"/>
</dbReference>
<comment type="subcellular location">
    <subcellularLocation>
        <location evidence="1">Membrane</location>
    </subcellularLocation>
</comment>
<evidence type="ECO:0000256" key="1">
    <source>
        <dbReference type="ARBA" id="ARBA00004370"/>
    </source>
</evidence>
<organism evidence="8 9">
    <name type="scientific">Strongylocentrotus purpuratus</name>
    <name type="common">Purple sea urchin</name>
    <dbReference type="NCBI Taxonomy" id="7668"/>
    <lineage>
        <taxon>Eukaryota</taxon>
        <taxon>Metazoa</taxon>
        <taxon>Echinodermata</taxon>
        <taxon>Eleutherozoa</taxon>
        <taxon>Echinozoa</taxon>
        <taxon>Echinoidea</taxon>
        <taxon>Euechinoidea</taxon>
        <taxon>Echinacea</taxon>
        <taxon>Camarodonta</taxon>
        <taxon>Echinidea</taxon>
        <taxon>Strongylocentrotidae</taxon>
        <taxon>Strongylocentrotus</taxon>
    </lineage>
</organism>
<dbReference type="KEGG" id="spu:584722"/>
<keyword evidence="9" id="KW-1185">Reference proteome</keyword>
<proteinExistence type="predicted"/>
<reference evidence="9" key="1">
    <citation type="submission" date="2015-02" db="EMBL/GenBank/DDBJ databases">
        <title>Genome sequencing for Strongylocentrotus purpuratus.</title>
        <authorList>
            <person name="Murali S."/>
            <person name="Liu Y."/>
            <person name="Vee V."/>
            <person name="English A."/>
            <person name="Wang M."/>
            <person name="Skinner E."/>
            <person name="Han Y."/>
            <person name="Muzny D.M."/>
            <person name="Worley K.C."/>
            <person name="Gibbs R.A."/>
        </authorList>
    </citation>
    <scope>NUCLEOTIDE SEQUENCE</scope>
</reference>
<feature type="domain" description="EF-hand" evidence="7">
    <location>
        <begin position="355"/>
        <end position="390"/>
    </location>
</feature>
<dbReference type="PANTHER" id="PTHR46819:SF1">
    <property type="entry name" value="EF-HAND CALCIUM-BINDING DOMAIN-CONTAINING PROTEIN 7"/>
    <property type="match status" value="1"/>
</dbReference>
<dbReference type="OrthoDB" id="26525at2759"/>
<dbReference type="PANTHER" id="PTHR46819">
    <property type="entry name" value="EF-HAND CALCIUM-BINDING DOMAIN-CONTAINING PROTEIN 7"/>
    <property type="match status" value="1"/>
</dbReference>
<name>A0A7M7PIG3_STRPU</name>
<dbReference type="EnsemblMetazoa" id="XM_030996088">
    <property type="protein sequence ID" value="XP_030851948"/>
    <property type="gene ID" value="LOC584722"/>
</dbReference>
<evidence type="ECO:0000259" key="7">
    <source>
        <dbReference type="PROSITE" id="PS50222"/>
    </source>
</evidence>
<dbReference type="Proteomes" id="UP000007110">
    <property type="component" value="Unassembled WGS sequence"/>
</dbReference>
<dbReference type="CTD" id="84455"/>
<dbReference type="InterPro" id="IPR002048">
    <property type="entry name" value="EF_hand_dom"/>
</dbReference>
<protein>
    <recommendedName>
        <fullName evidence="7">EF-hand domain-containing protein</fullName>
    </recommendedName>
</protein>
<dbReference type="SUPFAM" id="SSF47473">
    <property type="entry name" value="EF-hand"/>
    <property type="match status" value="1"/>
</dbReference>
<feature type="region of interest" description="Disordered" evidence="6">
    <location>
        <begin position="168"/>
        <end position="215"/>
    </location>
</feature>
<evidence type="ECO:0000256" key="6">
    <source>
        <dbReference type="SAM" id="MobiDB-lite"/>
    </source>
</evidence>
<dbReference type="GeneID" id="584722"/>
<dbReference type="GO" id="GO:0060170">
    <property type="term" value="C:ciliary membrane"/>
    <property type="evidence" value="ECO:0000318"/>
    <property type="project" value="GO_Central"/>
</dbReference>
<dbReference type="GO" id="GO:1903569">
    <property type="term" value="P:positive regulation of protein localization to ciliary membrane"/>
    <property type="evidence" value="ECO:0000318"/>
    <property type="project" value="GO_Central"/>
</dbReference>
<evidence type="ECO:0000256" key="5">
    <source>
        <dbReference type="ARBA" id="ARBA00023136"/>
    </source>
</evidence>
<keyword evidence="2" id="KW-0479">Metal-binding</keyword>
<dbReference type="InterPro" id="IPR011992">
    <property type="entry name" value="EF-hand-dom_pair"/>
</dbReference>
<dbReference type="PROSITE" id="PS50222">
    <property type="entry name" value="EF_HAND_2"/>
    <property type="match status" value="3"/>
</dbReference>
<feature type="compositionally biased region" description="Low complexity" evidence="6">
    <location>
        <begin position="1"/>
        <end position="14"/>
    </location>
</feature>
<dbReference type="Pfam" id="PF13499">
    <property type="entry name" value="EF-hand_7"/>
    <property type="match status" value="1"/>
</dbReference>
<dbReference type="RefSeq" id="XP_030851948.1">
    <property type="nucleotide sequence ID" value="XM_030996088.1"/>
</dbReference>
<dbReference type="InterPro" id="IPR018247">
    <property type="entry name" value="EF_Hand_1_Ca_BS"/>
</dbReference>
<feature type="region of interest" description="Disordered" evidence="6">
    <location>
        <begin position="1"/>
        <end position="24"/>
    </location>
</feature>
<reference evidence="8" key="2">
    <citation type="submission" date="2021-01" db="UniProtKB">
        <authorList>
            <consortium name="EnsemblMetazoa"/>
        </authorList>
    </citation>
    <scope>IDENTIFICATION</scope>
</reference>
<sequence length="585" mass="65887">MSRKGSSASVSAKTVKSKHNETGKDPITAEIKAAYIAVLNHIDKDISSKDELEKVLQQAGRNPTQKTIDKYWTKNTKKLTYQEVSEIIEELKPTTEDDLLKAFKKIDVNGDGFITQRELSRILTQRGDRMSEKEVDAMIAEADSDGDKKLNYKEFCCMVMSTTSRCQESSLKRLERKERKQKRDLKKNPSGSKKKDKMGVEMSLPPISKQQPSIKEPSTLTDWYHTHTKGCFHLDDEQKIISHQYVLQVDVTTKLWLTVKPINVGVVKASTKVPKTDVNVFIVKQNEHGLLGDVVSFTNVKNKEKYCVQCELPAGSYRLIPMTTGCHFKPRTRTIKEKAKLIQPKGDEECELTKEFKNALNSIYEMVDLDSNGSLCRNEFNMFQLRTGGESVDDDAWEVVEENFELKKGELTRKGFLDLNEMEANDGFSEGGEVDDLWVTLGSMGFADDLTLDEACPFLVDIYTEHCPAVIRAQPLQRGGPTLQKIICQSVIHAAGFTRVKMIGQVKLHTYMGDGRVTFVMENTGSKKCGMKLDCSKSENCLINHDAMLQNVQCHAGASTVGLHLVPKDEDKEWIINCQETLMTS</sequence>
<evidence type="ECO:0000256" key="4">
    <source>
        <dbReference type="ARBA" id="ARBA00022837"/>
    </source>
</evidence>
<evidence type="ECO:0000313" key="8">
    <source>
        <dbReference type="EnsemblMetazoa" id="XP_030851948"/>
    </source>
</evidence>
<dbReference type="InterPro" id="IPR052266">
    <property type="entry name" value="Miro-EF-hand_domain"/>
</dbReference>
<dbReference type="SMART" id="SM00054">
    <property type="entry name" value="EFh"/>
    <property type="match status" value="3"/>
</dbReference>
<keyword evidence="5" id="KW-0472">Membrane</keyword>
<evidence type="ECO:0000256" key="2">
    <source>
        <dbReference type="ARBA" id="ARBA00022723"/>
    </source>
</evidence>
<dbReference type="Gene3D" id="1.10.238.10">
    <property type="entry name" value="EF-hand"/>
    <property type="match status" value="2"/>
</dbReference>
<dbReference type="AlphaFoldDB" id="A0A7M7PIG3"/>
<accession>A0A7M7PIG3</accession>
<keyword evidence="3" id="KW-0677">Repeat</keyword>
<dbReference type="PROSITE" id="PS00018">
    <property type="entry name" value="EF_HAND_1"/>
    <property type="match status" value="3"/>
</dbReference>
<evidence type="ECO:0000313" key="9">
    <source>
        <dbReference type="Proteomes" id="UP000007110"/>
    </source>
</evidence>